<reference evidence="10 11" key="1">
    <citation type="journal article" date="2019" name="Gigascience">
        <title>Whole-genome sequence of the oriental lung fluke Paragonimus westermani.</title>
        <authorList>
            <person name="Oey H."/>
            <person name="Zakrzewski M."/>
            <person name="Narain K."/>
            <person name="Devi K.R."/>
            <person name="Agatsuma T."/>
            <person name="Nawaratna S."/>
            <person name="Gobert G.N."/>
            <person name="Jones M.K."/>
            <person name="Ragan M.A."/>
            <person name="McManus D.P."/>
            <person name="Krause L."/>
        </authorList>
    </citation>
    <scope>NUCLEOTIDE SEQUENCE [LARGE SCALE GENOMIC DNA]</scope>
    <source>
        <strain evidence="10 11">IND2009</strain>
    </source>
</reference>
<keyword evidence="2" id="KW-0677">Repeat</keyword>
<dbReference type="GO" id="GO:0016567">
    <property type="term" value="P:protein ubiquitination"/>
    <property type="evidence" value="ECO:0007669"/>
    <property type="project" value="TreeGrafter"/>
</dbReference>
<dbReference type="GO" id="GO:0005680">
    <property type="term" value="C:anaphase-promoting complex"/>
    <property type="evidence" value="ECO:0007669"/>
    <property type="project" value="InterPro"/>
</dbReference>
<feature type="compositionally biased region" description="Low complexity" evidence="8">
    <location>
        <begin position="750"/>
        <end position="786"/>
    </location>
</feature>
<dbReference type="PANTHER" id="PTHR12558:SF10">
    <property type="entry name" value="CELL DIVISION CYCLE PROTEIN 23 HOMOLOG"/>
    <property type="match status" value="1"/>
</dbReference>
<gene>
    <name evidence="10" type="ORF">DEA37_0007609</name>
</gene>
<evidence type="ECO:0000256" key="5">
    <source>
        <dbReference type="ARBA" id="ARBA00022803"/>
    </source>
</evidence>
<comment type="caution">
    <text evidence="10">The sequence shown here is derived from an EMBL/GenBank/DDBJ whole genome shotgun (WGS) entry which is preliminary data.</text>
</comment>
<evidence type="ECO:0000256" key="7">
    <source>
        <dbReference type="PROSITE-ProRule" id="PRU00339"/>
    </source>
</evidence>
<evidence type="ECO:0000256" key="1">
    <source>
        <dbReference type="ARBA" id="ARBA00022618"/>
    </source>
</evidence>
<feature type="domain" description="Cdc23" evidence="9">
    <location>
        <begin position="22"/>
        <end position="293"/>
    </location>
</feature>
<dbReference type="InterPro" id="IPR007192">
    <property type="entry name" value="APC8"/>
</dbReference>
<evidence type="ECO:0000256" key="2">
    <source>
        <dbReference type="ARBA" id="ARBA00022737"/>
    </source>
</evidence>
<dbReference type="SMART" id="SM00028">
    <property type="entry name" value="TPR"/>
    <property type="match status" value="7"/>
</dbReference>
<evidence type="ECO:0000256" key="4">
    <source>
        <dbReference type="ARBA" id="ARBA00022786"/>
    </source>
</evidence>
<dbReference type="PROSITE" id="PS50005">
    <property type="entry name" value="TPR"/>
    <property type="match status" value="2"/>
</dbReference>
<evidence type="ECO:0000313" key="11">
    <source>
        <dbReference type="Proteomes" id="UP000324629"/>
    </source>
</evidence>
<name>A0A5J4NDH6_9TREM</name>
<feature type="repeat" description="TPR" evidence="7">
    <location>
        <begin position="369"/>
        <end position="402"/>
    </location>
</feature>
<dbReference type="GO" id="GO:0051301">
    <property type="term" value="P:cell division"/>
    <property type="evidence" value="ECO:0007669"/>
    <property type="project" value="UniProtKB-KW"/>
</dbReference>
<evidence type="ECO:0000256" key="6">
    <source>
        <dbReference type="ARBA" id="ARBA00023306"/>
    </source>
</evidence>
<keyword evidence="4" id="KW-0833">Ubl conjugation pathway</keyword>
<sequence length="786" mass="88419">FLPMKSSIESEEVALPIDLQSVRTDLLRAFFDCQVRGLTQSCKWLGDLLWALDESRTKSVDSSHNGSLPSSPMVNIPSKQLSGFLLARSLLDGREYDHCAQTLRHFVSPLLRSWKDDDSLNTNCHPLVYFMYIYSSYMACEKRRANDEVELRRVFEKDGSTKPSQVARAHCLKELSALRSEVESRMGTTRQDLEKADGVGETDPFVLYVFGLIYHKLAMESTAISMFVRAVSAYPCLWPAWYELSQLVKDKEHLNCLRLPSTSQAWMRHFFEVKVFLKLNESERALNLLQRLSNSGFDASGNLQADIGLAFDGLRDMEMAGRQFYQLFANFPCRLDNVDAYSNVLFVREDSVELAHLAHHCVELDKYRPETCCVVGNFYSLRGQHDKAVLYFQRALKLKPSYSLVWTLVGHEYTELRNTNAAVHAYRQAIAHNKHDFRAWYGLGQMYEILDLPSFALYYYREAQYLVPTDSRLIVALGEIYERLNRLDEAKKCYWRAHCVGDIEGSALVRLATCFAQCGEVAEAAAAFTEFIKVCEHHGVHSQTELAQAYKYLATYHLKMGHYEDSAAAASRCLEFPETREEAKALFRQITVLAGDVEVALTDRSSDDPPSTEEDTDFPGHRNLNEMVTGTGRLRETQCPKLSSEIPMPSLPIEGCNQPPKTSVPDQTPPTQTQVRSSPILLKCLFKPLDLSLGYLLAALGETPVAAEDQLDSSKRPDSLHPRQTTCAPLMPELSKLWVGAEHRSSSADPSLLGTTSQLSTSVVSTPLANPRASRSDSPTSSETSQ</sequence>
<keyword evidence="3" id="KW-0498">Mitosis</keyword>
<protein>
    <submittedName>
        <fullName evidence="10">Anaphase-promoting complex subunit 8</fullName>
    </submittedName>
</protein>
<feature type="compositionally biased region" description="Polar residues" evidence="8">
    <location>
        <begin position="659"/>
        <end position="675"/>
    </location>
</feature>
<organism evidence="10 11">
    <name type="scientific">Paragonimus westermani</name>
    <dbReference type="NCBI Taxonomy" id="34504"/>
    <lineage>
        <taxon>Eukaryota</taxon>
        <taxon>Metazoa</taxon>
        <taxon>Spiralia</taxon>
        <taxon>Lophotrochozoa</taxon>
        <taxon>Platyhelminthes</taxon>
        <taxon>Trematoda</taxon>
        <taxon>Digenea</taxon>
        <taxon>Plagiorchiida</taxon>
        <taxon>Troglotremata</taxon>
        <taxon>Troglotrematidae</taxon>
        <taxon>Paragonimus</taxon>
    </lineage>
</organism>
<evidence type="ECO:0000313" key="10">
    <source>
        <dbReference type="EMBL" id="KAA3673510.1"/>
    </source>
</evidence>
<keyword evidence="1" id="KW-0132">Cell division</keyword>
<accession>A0A5J4NDH6</accession>
<dbReference type="Proteomes" id="UP000324629">
    <property type="component" value="Unassembled WGS sequence"/>
</dbReference>
<keyword evidence="5 7" id="KW-0802">TPR repeat</keyword>
<dbReference type="Pfam" id="PF13181">
    <property type="entry name" value="TPR_8"/>
    <property type="match status" value="2"/>
</dbReference>
<dbReference type="Gene3D" id="1.25.40.10">
    <property type="entry name" value="Tetratricopeptide repeat domain"/>
    <property type="match status" value="2"/>
</dbReference>
<dbReference type="AlphaFoldDB" id="A0A5J4NDH6"/>
<dbReference type="GO" id="GO:0031145">
    <property type="term" value="P:anaphase-promoting complex-dependent catabolic process"/>
    <property type="evidence" value="ECO:0007669"/>
    <property type="project" value="TreeGrafter"/>
</dbReference>
<feature type="region of interest" description="Disordered" evidence="8">
    <location>
        <begin position="601"/>
        <end position="624"/>
    </location>
</feature>
<dbReference type="InterPro" id="IPR011990">
    <property type="entry name" value="TPR-like_helical_dom_sf"/>
</dbReference>
<proteinExistence type="predicted"/>
<dbReference type="GO" id="GO:0045842">
    <property type="term" value="P:positive regulation of mitotic metaphase/anaphase transition"/>
    <property type="evidence" value="ECO:0007669"/>
    <property type="project" value="TreeGrafter"/>
</dbReference>
<feature type="non-terminal residue" evidence="10">
    <location>
        <position position="1"/>
    </location>
</feature>
<dbReference type="Pfam" id="PF04049">
    <property type="entry name" value="ANAPC8"/>
    <property type="match status" value="1"/>
</dbReference>
<evidence type="ECO:0000256" key="3">
    <source>
        <dbReference type="ARBA" id="ARBA00022776"/>
    </source>
</evidence>
<dbReference type="InterPro" id="IPR019734">
    <property type="entry name" value="TPR_rpt"/>
</dbReference>
<dbReference type="EMBL" id="QNGE01003872">
    <property type="protein sequence ID" value="KAA3673510.1"/>
    <property type="molecule type" value="Genomic_DNA"/>
</dbReference>
<feature type="repeat" description="TPR" evidence="7">
    <location>
        <begin position="403"/>
        <end position="436"/>
    </location>
</feature>
<keyword evidence="6" id="KW-0131">Cell cycle</keyword>
<dbReference type="SUPFAM" id="SSF48452">
    <property type="entry name" value="TPR-like"/>
    <property type="match status" value="2"/>
</dbReference>
<dbReference type="PANTHER" id="PTHR12558">
    <property type="entry name" value="CELL DIVISION CYCLE 16,23,27"/>
    <property type="match status" value="1"/>
</dbReference>
<keyword evidence="11" id="KW-1185">Reference proteome</keyword>
<feature type="region of interest" description="Disordered" evidence="8">
    <location>
        <begin position="645"/>
        <end position="675"/>
    </location>
</feature>
<feature type="region of interest" description="Disordered" evidence="8">
    <location>
        <begin position="741"/>
        <end position="786"/>
    </location>
</feature>
<evidence type="ECO:0000259" key="9">
    <source>
        <dbReference type="Pfam" id="PF04049"/>
    </source>
</evidence>
<dbReference type="Pfam" id="PF13432">
    <property type="entry name" value="TPR_16"/>
    <property type="match status" value="1"/>
</dbReference>
<evidence type="ECO:0000256" key="8">
    <source>
        <dbReference type="SAM" id="MobiDB-lite"/>
    </source>
</evidence>